<feature type="chain" id="PRO_5030504833" description="NYN domain-containing protein" evidence="1">
    <location>
        <begin position="17"/>
        <end position="167"/>
    </location>
</feature>
<dbReference type="InterPro" id="IPR010298">
    <property type="entry name" value="YacP-like"/>
</dbReference>
<proteinExistence type="predicted"/>
<accession>A0A7S1Y451</accession>
<feature type="signal peptide" evidence="1">
    <location>
        <begin position="1"/>
        <end position="16"/>
    </location>
</feature>
<organism evidence="2">
    <name type="scientific">Grammatophora oceanica</name>
    <dbReference type="NCBI Taxonomy" id="210454"/>
    <lineage>
        <taxon>Eukaryota</taxon>
        <taxon>Sar</taxon>
        <taxon>Stramenopiles</taxon>
        <taxon>Ochrophyta</taxon>
        <taxon>Bacillariophyta</taxon>
        <taxon>Fragilariophyceae</taxon>
        <taxon>Fragilariophycidae</taxon>
        <taxon>Rhabdonematales</taxon>
        <taxon>Grammatophoraceae</taxon>
        <taxon>Grammatophora</taxon>
    </lineage>
</organism>
<sequence>MNLLAFLPAVLLAAKAKHNIYFIDGFNCMGHSRVPNKKHVVIEKLKEINQDNTDVVLVWDGRTDDGGYTRKEQDDDLTIITTRDGLTADDYILGEIQSIHESGAKQLRVAVVTGDRKLRKQAHKLSRVCNKIVNPSVFWSRYRPRLAGLKHKDPSEYKIPPGTQAMP</sequence>
<dbReference type="Pfam" id="PF05991">
    <property type="entry name" value="NYN_YacP"/>
    <property type="match status" value="1"/>
</dbReference>
<evidence type="ECO:0000313" key="2">
    <source>
        <dbReference type="EMBL" id="CAD9275631.1"/>
    </source>
</evidence>
<dbReference type="AlphaFoldDB" id="A0A7S1Y451"/>
<keyword evidence="1" id="KW-0732">Signal</keyword>
<evidence type="ECO:0000256" key="1">
    <source>
        <dbReference type="SAM" id="SignalP"/>
    </source>
</evidence>
<evidence type="ECO:0008006" key="3">
    <source>
        <dbReference type="Google" id="ProtNLM"/>
    </source>
</evidence>
<protein>
    <recommendedName>
        <fullName evidence="3">NYN domain-containing protein</fullName>
    </recommendedName>
</protein>
<gene>
    <name evidence="2" type="ORF">GOCE00092_LOCUS4539</name>
</gene>
<reference evidence="2" key="1">
    <citation type="submission" date="2021-01" db="EMBL/GenBank/DDBJ databases">
        <authorList>
            <person name="Corre E."/>
            <person name="Pelletier E."/>
            <person name="Niang G."/>
            <person name="Scheremetjew M."/>
            <person name="Finn R."/>
            <person name="Kale V."/>
            <person name="Holt S."/>
            <person name="Cochrane G."/>
            <person name="Meng A."/>
            <person name="Brown T."/>
            <person name="Cohen L."/>
        </authorList>
    </citation>
    <scope>NUCLEOTIDE SEQUENCE</scope>
    <source>
        <strain evidence="2">CCMP 410</strain>
    </source>
</reference>
<name>A0A7S1Y451_9STRA</name>
<dbReference type="EMBL" id="HBGK01008739">
    <property type="protein sequence ID" value="CAD9275631.1"/>
    <property type="molecule type" value="Transcribed_RNA"/>
</dbReference>